<feature type="region of interest" description="Disordered" evidence="6">
    <location>
        <begin position="472"/>
        <end position="494"/>
    </location>
</feature>
<keyword evidence="3" id="KW-0175">Coiled coil</keyword>
<evidence type="ECO:0000259" key="7">
    <source>
        <dbReference type="Pfam" id="PF03914"/>
    </source>
</evidence>
<evidence type="ECO:0000256" key="6">
    <source>
        <dbReference type="SAM" id="MobiDB-lite"/>
    </source>
</evidence>
<keyword evidence="10" id="KW-1185">Reference proteome</keyword>
<dbReference type="HOGENOM" id="CLU_012441_0_0_1"/>
<dbReference type="EMBL" id="AWSO01000038">
    <property type="protein sequence ID" value="ESK96942.1"/>
    <property type="molecule type" value="Genomic_DNA"/>
</dbReference>
<feature type="domain" description="Nucleolar complex-associated protein 3 N-terminal" evidence="8">
    <location>
        <begin position="253"/>
        <end position="355"/>
    </location>
</feature>
<feature type="domain" description="CCAAT-binding factor" evidence="7">
    <location>
        <begin position="610"/>
        <end position="789"/>
    </location>
</feature>
<dbReference type="OrthoDB" id="10263597at2759"/>
<accession>V2XT52</accession>
<comment type="similarity">
    <text evidence="2 5">Belongs to the CBF/MAK21 family.</text>
</comment>
<keyword evidence="4" id="KW-0539">Nucleus</keyword>
<dbReference type="GO" id="GO:0005730">
    <property type="term" value="C:nucleolus"/>
    <property type="evidence" value="ECO:0007669"/>
    <property type="project" value="UniProtKB-SubCell"/>
</dbReference>
<evidence type="ECO:0000256" key="4">
    <source>
        <dbReference type="ARBA" id="ARBA00023242"/>
    </source>
</evidence>
<feature type="compositionally biased region" description="Basic and acidic residues" evidence="6">
    <location>
        <begin position="188"/>
        <end position="198"/>
    </location>
</feature>
<dbReference type="PANTHER" id="PTHR14428:SF5">
    <property type="entry name" value="NUCLEOLAR COMPLEX PROTEIN 3 HOMOLOG"/>
    <property type="match status" value="1"/>
</dbReference>
<dbReference type="KEGG" id="mrr:Moror_6520"/>
<organism evidence="9 10">
    <name type="scientific">Moniliophthora roreri (strain MCA 2997)</name>
    <name type="common">Cocoa frosty pod rot fungus</name>
    <name type="synonym">Crinipellis roreri</name>
    <dbReference type="NCBI Taxonomy" id="1381753"/>
    <lineage>
        <taxon>Eukaryota</taxon>
        <taxon>Fungi</taxon>
        <taxon>Dikarya</taxon>
        <taxon>Basidiomycota</taxon>
        <taxon>Agaricomycotina</taxon>
        <taxon>Agaricomycetes</taxon>
        <taxon>Agaricomycetidae</taxon>
        <taxon>Agaricales</taxon>
        <taxon>Marasmiineae</taxon>
        <taxon>Marasmiaceae</taxon>
        <taxon>Moniliophthora</taxon>
    </lineage>
</organism>
<dbReference type="InterPro" id="IPR005612">
    <property type="entry name" value="CCAAT-binding_factor"/>
</dbReference>
<evidence type="ECO:0000259" key="8">
    <source>
        <dbReference type="Pfam" id="PF07540"/>
    </source>
</evidence>
<evidence type="ECO:0000256" key="1">
    <source>
        <dbReference type="ARBA" id="ARBA00004604"/>
    </source>
</evidence>
<keyword evidence="5" id="KW-0690">Ribosome biogenesis</keyword>
<feature type="region of interest" description="Disordered" evidence="6">
    <location>
        <begin position="80"/>
        <end position="228"/>
    </location>
</feature>
<dbReference type="PIRSF" id="PIRSF028977">
    <property type="entry name" value="Nucleolar_complex_p3"/>
    <property type="match status" value="1"/>
</dbReference>
<dbReference type="Pfam" id="PF07540">
    <property type="entry name" value="NOC3p"/>
    <property type="match status" value="1"/>
</dbReference>
<dbReference type="GO" id="GO:0042254">
    <property type="term" value="P:ribosome biogenesis"/>
    <property type="evidence" value="ECO:0007669"/>
    <property type="project" value="UniProtKB-KW"/>
</dbReference>
<comment type="function">
    <text evidence="5">Required for synthesis of 60S ribosomal subunits and the transport of pre-ribosomes from the nucleoplasm to the cytoplasm.</text>
</comment>
<dbReference type="Pfam" id="PF03914">
    <property type="entry name" value="CBF"/>
    <property type="match status" value="1"/>
</dbReference>
<sequence length="804" mass="89363">MAKRPAATSQASRKKQKRNHKPQPNPKLQKSKGKGKEKAADRPTIPIPVADGEDDVELSDQDLGLLDQYAVAASFLGSLDRKGIARSKKETERLHQLTKPARKAPVEDDLPSVDSHDEDDEEWSSGISDSEGLGDGDASLLNSSDELEPESGSDVEMPYELAPRKIRTNSKPENRGIQRLPIKLADGTIKETGRRSAEPEDESEGYQDESEDEDVVQVEPPRRDDVATGARFGRPAVLDVITTKSRKARIQAAKDQIASICQDIMAEPENSLGLIKRLHTFSLPSISTPSHSDPIPNDPLIRKLSILSQLAVFKDIVPGYRIRALTEKEKAEKVSQVVARTREWEQGLVVAYQTYLKLLEVELKARSELSETCLRCICTLLTELTHFNFRVNLMSCVVAQLSRKSRNESFDLCLSTLTTVFRSDLTGVPSLEAVRLLNRMIKERRYNVHPAALSCLLHLRLKTELGIRSSSLKADRDEGSKGKKGKGKGREEHLSKKAVKALKEQKEIEREFKEAEAVVDGEEKANNQTETLKLLFVLYFSVIKSSKRTPLLPAALDGIAKFAHLVNIDFFKDLMKVLKEIITRDNDEVEANEEGKDVANLKEPDVREKLMCIVTAFELLSGQGEALNIDLSDFIFHLYGIILPLSVISDIDSVPSGSSALPSRTDSPADALFKALYMTFLPHPSSKSSVAKTHPTWRTAAFIKRLLIASLHWPSSVIIRVLDFAHSLLARDTKLSVLLDSDDEEGRTYTGAYRPDLADPQLANALTGQGGGWYEVYALRNKHWDASVRAEAEKLIQSAATNRR</sequence>
<proteinExistence type="inferred from homology"/>
<feature type="compositionally biased region" description="Acidic residues" evidence="6">
    <location>
        <begin position="107"/>
        <end position="123"/>
    </location>
</feature>
<name>V2XT52_MONRO</name>
<evidence type="ECO:0000313" key="9">
    <source>
        <dbReference type="EMBL" id="ESK96942.1"/>
    </source>
</evidence>
<evidence type="ECO:0000256" key="5">
    <source>
        <dbReference type="PIRNR" id="PIRNR028977"/>
    </source>
</evidence>
<evidence type="ECO:0000256" key="3">
    <source>
        <dbReference type="ARBA" id="ARBA00023054"/>
    </source>
</evidence>
<dbReference type="InterPro" id="IPR011501">
    <property type="entry name" value="Noc3_N"/>
</dbReference>
<feature type="compositionally biased region" description="Acidic residues" evidence="6">
    <location>
        <begin position="199"/>
        <end position="216"/>
    </location>
</feature>
<protein>
    <recommendedName>
        <fullName evidence="5">Nucleolar complex-associated protein 3</fullName>
    </recommendedName>
</protein>
<evidence type="ECO:0000313" key="10">
    <source>
        <dbReference type="Proteomes" id="UP000017559"/>
    </source>
</evidence>
<feature type="compositionally biased region" description="Basic and acidic residues" evidence="6">
    <location>
        <begin position="80"/>
        <end position="95"/>
    </location>
</feature>
<evidence type="ECO:0000256" key="2">
    <source>
        <dbReference type="ARBA" id="ARBA00007797"/>
    </source>
</evidence>
<dbReference type="GO" id="GO:0003682">
    <property type="term" value="F:chromatin binding"/>
    <property type="evidence" value="ECO:0007669"/>
    <property type="project" value="TreeGrafter"/>
</dbReference>
<dbReference type="AlphaFoldDB" id="V2XT52"/>
<comment type="subcellular location">
    <subcellularLocation>
        <location evidence="1 5">Nucleus</location>
        <location evidence="1 5">Nucleolus</location>
    </subcellularLocation>
</comment>
<dbReference type="PANTHER" id="PTHR14428">
    <property type="entry name" value="NUCLEOLAR COMPLEX PROTEIN 3"/>
    <property type="match status" value="1"/>
</dbReference>
<dbReference type="GO" id="GO:0006270">
    <property type="term" value="P:DNA replication initiation"/>
    <property type="evidence" value="ECO:0007669"/>
    <property type="project" value="TreeGrafter"/>
</dbReference>
<feature type="compositionally biased region" description="Basic residues" evidence="6">
    <location>
        <begin position="12"/>
        <end position="21"/>
    </location>
</feature>
<dbReference type="InterPro" id="IPR016903">
    <property type="entry name" value="Nucleolar_cplx-assoc_3"/>
</dbReference>
<dbReference type="STRING" id="1381753.V2XT52"/>
<comment type="caution">
    <text evidence="9">The sequence shown here is derived from an EMBL/GenBank/DDBJ whole genome shotgun (WGS) entry which is preliminary data.</text>
</comment>
<gene>
    <name evidence="9" type="ORF">Moror_6520</name>
</gene>
<feature type="region of interest" description="Disordered" evidence="6">
    <location>
        <begin position="1"/>
        <end position="55"/>
    </location>
</feature>
<reference evidence="9 10" key="1">
    <citation type="journal article" date="2014" name="BMC Genomics">
        <title>Genome and secretome analysis of the hemibiotrophic fungal pathogen, Moniliophthora roreri, which causes frosty pod rot disease of cacao: mechanisms of the biotrophic and necrotrophic phases.</title>
        <authorList>
            <person name="Meinhardt L.W."/>
            <person name="Costa G.G.L."/>
            <person name="Thomazella D.P.T."/>
            <person name="Teixeira P.J.P.L."/>
            <person name="Carazzolle M.F."/>
            <person name="Schuster S.C."/>
            <person name="Carlson J.E."/>
            <person name="Guiltinan M.J."/>
            <person name="Mieczkowski P."/>
            <person name="Farmer A."/>
            <person name="Ramaraj T."/>
            <person name="Crozier J."/>
            <person name="Davis R.E."/>
            <person name="Shao J."/>
            <person name="Melnick R.L."/>
            <person name="Pereira G.A.G."/>
            <person name="Bailey B.A."/>
        </authorList>
    </citation>
    <scope>NUCLEOTIDE SEQUENCE [LARGE SCALE GENOMIC DNA]</scope>
    <source>
        <strain evidence="9 10">MCA 2997</strain>
    </source>
</reference>
<dbReference type="Proteomes" id="UP000017559">
    <property type="component" value="Unassembled WGS sequence"/>
</dbReference>